<dbReference type="Proteomes" id="UP000663090">
    <property type="component" value="Chromosome"/>
</dbReference>
<proteinExistence type="predicted"/>
<dbReference type="RefSeq" id="WP_206713138.1">
    <property type="nucleotide sequence ID" value="NZ_CP071091.1"/>
</dbReference>
<keyword evidence="1" id="KW-0677">Repeat</keyword>
<dbReference type="SUPFAM" id="SSF48403">
    <property type="entry name" value="Ankyrin repeat"/>
    <property type="match status" value="1"/>
</dbReference>
<evidence type="ECO:0000256" key="1">
    <source>
        <dbReference type="ARBA" id="ARBA00022737"/>
    </source>
</evidence>
<protein>
    <submittedName>
        <fullName evidence="4">Ankyrin repeat domain-containing protein</fullName>
    </submittedName>
</protein>
<evidence type="ECO:0000256" key="3">
    <source>
        <dbReference type="PROSITE-ProRule" id="PRU00023"/>
    </source>
</evidence>
<keyword evidence="5" id="KW-1185">Reference proteome</keyword>
<gene>
    <name evidence="4" type="ORF">JY572_23570</name>
</gene>
<dbReference type="SMART" id="SM00248">
    <property type="entry name" value="ANK"/>
    <property type="match status" value="7"/>
</dbReference>
<organism evidence="4 5">
    <name type="scientific">Myxococcus landrumensis</name>
    <dbReference type="NCBI Taxonomy" id="2813577"/>
    <lineage>
        <taxon>Bacteria</taxon>
        <taxon>Pseudomonadati</taxon>
        <taxon>Myxococcota</taxon>
        <taxon>Myxococcia</taxon>
        <taxon>Myxococcales</taxon>
        <taxon>Cystobacterineae</taxon>
        <taxon>Myxococcaceae</taxon>
        <taxon>Myxococcus</taxon>
    </lineage>
</organism>
<dbReference type="Gene3D" id="1.25.40.20">
    <property type="entry name" value="Ankyrin repeat-containing domain"/>
    <property type="match status" value="2"/>
</dbReference>
<feature type="repeat" description="ANK" evidence="3">
    <location>
        <begin position="70"/>
        <end position="102"/>
    </location>
</feature>
<evidence type="ECO:0000313" key="4">
    <source>
        <dbReference type="EMBL" id="QSQ11385.1"/>
    </source>
</evidence>
<feature type="repeat" description="ANK" evidence="3">
    <location>
        <begin position="169"/>
        <end position="201"/>
    </location>
</feature>
<dbReference type="PROSITE" id="PS50297">
    <property type="entry name" value="ANK_REP_REGION"/>
    <property type="match status" value="2"/>
</dbReference>
<keyword evidence="2 3" id="KW-0040">ANK repeat</keyword>
<dbReference type="PROSITE" id="PS50088">
    <property type="entry name" value="ANK_REPEAT"/>
    <property type="match status" value="3"/>
</dbReference>
<evidence type="ECO:0000313" key="5">
    <source>
        <dbReference type="Proteomes" id="UP000663090"/>
    </source>
</evidence>
<dbReference type="InterPro" id="IPR036770">
    <property type="entry name" value="Ankyrin_rpt-contain_sf"/>
</dbReference>
<evidence type="ECO:0000256" key="2">
    <source>
        <dbReference type="ARBA" id="ARBA00023043"/>
    </source>
</evidence>
<accession>A0ABX7MY59</accession>
<sequence>MAETQQPTIHEAAAAGDLQGLTQALQRGEGIDAQRDGGVTPLMAAAFNGQTAAVQQLISHKAALDVQSVAGWTAVLYAAKRGHADTLRELLKAGANPHLTAKEGETAIIEAAFNRHEDALMVLLQAGVTSGKPTSIGLTDLIVCADSGFLPAVRLLVERQASLNDANVYGETALIRASLRGHTQVVAFLLRHGADRSLKDKFDKTAKDWAIEKGFPQVAALFDGNNAALEAALASTASSASPTSSPDRKSAAGEVDSTDFTTWTQGYLYGFAGYDPMKHSTNAAAFVELIQRITQRHVITIGASLHPYQLLRPEGLSIWSYTLLRLHSQQQAALTEVGHGRASVHTVPPADAFPMGPWSDKRLYTDVNPVFSKYVPFVIPYLVPKDDQPPYWEKRLAAEVATHGNATAYLESINEALRFLLPHPAFVVGFDSFDEQNPHRVVQNFVDVAEKLLNATIQKG</sequence>
<dbReference type="PANTHER" id="PTHR24171">
    <property type="entry name" value="ANKYRIN REPEAT DOMAIN-CONTAINING PROTEIN 39-RELATED"/>
    <property type="match status" value="1"/>
</dbReference>
<dbReference type="EMBL" id="CP071091">
    <property type="protein sequence ID" value="QSQ11385.1"/>
    <property type="molecule type" value="Genomic_DNA"/>
</dbReference>
<feature type="repeat" description="ANK" evidence="3">
    <location>
        <begin position="37"/>
        <end position="69"/>
    </location>
</feature>
<dbReference type="InterPro" id="IPR002110">
    <property type="entry name" value="Ankyrin_rpt"/>
</dbReference>
<name>A0ABX7MY59_9BACT</name>
<reference evidence="4 5" key="1">
    <citation type="submission" date="2021-02" db="EMBL/GenBank/DDBJ databases">
        <title>De Novo genome assembly of isolated myxobacteria.</title>
        <authorList>
            <person name="Stevens D.C."/>
        </authorList>
    </citation>
    <scope>NUCLEOTIDE SEQUENCE [LARGE SCALE GENOMIC DNA]</scope>
    <source>
        <strain evidence="4 5">SCHIC003</strain>
    </source>
</reference>
<dbReference type="Pfam" id="PF12796">
    <property type="entry name" value="Ank_2"/>
    <property type="match status" value="2"/>
</dbReference>